<keyword evidence="1" id="KW-0812">Transmembrane</keyword>
<comment type="caution">
    <text evidence="2">The sequence shown here is derived from an EMBL/GenBank/DDBJ whole genome shotgun (WGS) entry which is preliminary data.</text>
</comment>
<organism evidence="2">
    <name type="scientific">uncultured bacterium</name>
    <name type="common">gcode 4</name>
    <dbReference type="NCBI Taxonomy" id="1234023"/>
    <lineage>
        <taxon>Bacteria</taxon>
        <taxon>environmental samples</taxon>
    </lineage>
</organism>
<evidence type="ECO:0000256" key="1">
    <source>
        <dbReference type="SAM" id="Phobius"/>
    </source>
</evidence>
<evidence type="ECO:0000313" key="2">
    <source>
        <dbReference type="EMBL" id="EKE28680.1"/>
    </source>
</evidence>
<evidence type="ECO:0008006" key="3">
    <source>
        <dbReference type="Google" id="ProtNLM"/>
    </source>
</evidence>
<protein>
    <recommendedName>
        <fullName evidence="3">Prepilin-type N-terminal cleavage/methylation domain-containing protein</fullName>
    </recommendedName>
</protein>
<dbReference type="AlphaFoldDB" id="K2GZ10"/>
<keyword evidence="1" id="KW-1133">Transmembrane helix</keyword>
<proteinExistence type="predicted"/>
<name>K2GZ10_9BACT</name>
<reference evidence="2" key="1">
    <citation type="journal article" date="2012" name="Science">
        <title>Fermentation, hydrogen, and sulfur metabolism in multiple uncultivated bacterial phyla.</title>
        <authorList>
            <person name="Wrighton K.C."/>
            <person name="Thomas B.C."/>
            <person name="Sharon I."/>
            <person name="Miller C.S."/>
            <person name="Castelle C.J."/>
            <person name="VerBerkmoes N.C."/>
            <person name="Wilkins M.J."/>
            <person name="Hettich R.L."/>
            <person name="Lipton M.S."/>
            <person name="Williams K.H."/>
            <person name="Long P.E."/>
            <person name="Banfield J.F."/>
        </authorList>
    </citation>
    <scope>NUCLEOTIDE SEQUENCE [LARGE SCALE GENOMIC DNA]</scope>
</reference>
<dbReference type="EMBL" id="AMFJ01000303">
    <property type="protein sequence ID" value="EKE28680.1"/>
    <property type="molecule type" value="Genomic_DNA"/>
</dbReference>
<gene>
    <name evidence="2" type="ORF">ACD_3C00029G0003</name>
</gene>
<accession>K2GZ10</accession>
<feature type="transmembrane region" description="Helical" evidence="1">
    <location>
        <begin position="12"/>
        <end position="34"/>
    </location>
</feature>
<sequence length="238" mass="27795">MSNHKAFTYIEILVSLSVLAMVSIVWISSFQAFFSKQSITRIQEKIWNIVRSLDIDIDAWNISSYTLAFSSWASSLVANIDYYKSPQLISLQSFDYLNLSGALVTNNTSTGFWETKIYLDNVLKNNYFNNWSGGTINLSLWNYTWFETIRVNSIIGNIQTNSLSIYRLDYAKDEKDNPENTNINSIKSWTYFDMMYLENILWKKTMYTFDWSNTWVIDSADIGLIKWSTEVNFTIKPY</sequence>
<keyword evidence="1" id="KW-0472">Membrane</keyword>